<comment type="caution">
    <text evidence="3">The sequence shown here is derived from an EMBL/GenBank/DDBJ whole genome shotgun (WGS) entry which is preliminary data.</text>
</comment>
<feature type="compositionally biased region" description="Basic and acidic residues" evidence="2">
    <location>
        <begin position="327"/>
        <end position="340"/>
    </location>
</feature>
<gene>
    <name evidence="3" type="ORF">Purlil1_2026</name>
</gene>
<evidence type="ECO:0000256" key="2">
    <source>
        <dbReference type="SAM" id="MobiDB-lite"/>
    </source>
</evidence>
<evidence type="ECO:0000313" key="3">
    <source>
        <dbReference type="EMBL" id="KAK4093692.1"/>
    </source>
</evidence>
<accession>A0ABR0CBR9</accession>
<dbReference type="CDD" id="cd12148">
    <property type="entry name" value="fungal_TF_MHR"/>
    <property type="match status" value="1"/>
</dbReference>
<dbReference type="PANTHER" id="PTHR46910:SF11">
    <property type="entry name" value="ZN(2)-C6 FUNGAL-TYPE DOMAIN-CONTAINING PROTEIN"/>
    <property type="match status" value="1"/>
</dbReference>
<dbReference type="EMBL" id="JAWRVI010000005">
    <property type="protein sequence ID" value="KAK4093692.1"/>
    <property type="molecule type" value="Genomic_DNA"/>
</dbReference>
<reference evidence="3 4" key="1">
    <citation type="journal article" date="2024" name="Microbiol. Resour. Announc.">
        <title>Genome annotations for the ascomycete fungi Trichoderma harzianum, Trichoderma aggressivum, and Purpureocillium lilacinum.</title>
        <authorList>
            <person name="Beijen E.P.W."/>
            <person name="Ohm R.A."/>
        </authorList>
    </citation>
    <scope>NUCLEOTIDE SEQUENCE [LARGE SCALE GENOMIC DNA]</scope>
    <source>
        <strain evidence="3 4">CBS 150709</strain>
    </source>
</reference>
<dbReference type="Proteomes" id="UP001287286">
    <property type="component" value="Unassembled WGS sequence"/>
</dbReference>
<dbReference type="PANTHER" id="PTHR46910">
    <property type="entry name" value="TRANSCRIPTION FACTOR PDR1"/>
    <property type="match status" value="1"/>
</dbReference>
<sequence>MESGASASAGADADADAKPDQDIPDSVQLHASIHQPSPRTDRHAFIPKPKAKAPRPSGNPGASQFNACHYHNKIGSVSRPHSVRTCIISVRLIGIPLPGPHTGLNRSCCYSDPDGAARPLPVPDLLDLTPANISQTLEAQVSAIIGPPPRVHAAAQAYFTTVHPWLPVISEDAYYNQLSASRTQPMQADFGLLTLSMYLVCALPVDGQVPPQTRSLYALLRSFVGMLEGLDAGNSVEMLQSRSLLSVFEMGHGLFPAAYISAGASIRAAVCLGANDAASSGRLHKTLQHPTGQAASTPQAWRGVVIANRYATLLSGKGSCPPPKPSSDADEKSSEIHDRTTPSQIDQFTRLVHASRLLEQVLAHIHETTPHHEFNTAEAFQIIKTATCFMETFSDGDAAENAILSSAMAVCRSAVMEILEFGSRVVQPDSEFCNQASVNMLKTIVEELMHGAAHLLSASSAVRTDALSVFIAQPLYKAAMIYLRNLTDADRMDLGPSVKPLRDALLLIGKRWAAAGKPGRYIEEIDRYARQN</sequence>
<dbReference type="InterPro" id="IPR050987">
    <property type="entry name" value="AtrR-like"/>
</dbReference>
<keyword evidence="1" id="KW-0539">Nucleus</keyword>
<feature type="region of interest" description="Disordered" evidence="2">
    <location>
        <begin position="1"/>
        <end position="62"/>
    </location>
</feature>
<keyword evidence="4" id="KW-1185">Reference proteome</keyword>
<name>A0ABR0CBR9_PURLI</name>
<evidence type="ECO:0000313" key="4">
    <source>
        <dbReference type="Proteomes" id="UP001287286"/>
    </source>
</evidence>
<protein>
    <submittedName>
        <fullName evidence="3">Uncharacterized protein</fullName>
    </submittedName>
</protein>
<organism evidence="3 4">
    <name type="scientific">Purpureocillium lilacinum</name>
    <name type="common">Paecilomyces lilacinus</name>
    <dbReference type="NCBI Taxonomy" id="33203"/>
    <lineage>
        <taxon>Eukaryota</taxon>
        <taxon>Fungi</taxon>
        <taxon>Dikarya</taxon>
        <taxon>Ascomycota</taxon>
        <taxon>Pezizomycotina</taxon>
        <taxon>Sordariomycetes</taxon>
        <taxon>Hypocreomycetidae</taxon>
        <taxon>Hypocreales</taxon>
        <taxon>Ophiocordycipitaceae</taxon>
        <taxon>Purpureocillium</taxon>
    </lineage>
</organism>
<proteinExistence type="predicted"/>
<feature type="compositionally biased region" description="Low complexity" evidence="2">
    <location>
        <begin position="1"/>
        <end position="12"/>
    </location>
</feature>
<feature type="region of interest" description="Disordered" evidence="2">
    <location>
        <begin position="316"/>
        <end position="342"/>
    </location>
</feature>
<evidence type="ECO:0000256" key="1">
    <source>
        <dbReference type="ARBA" id="ARBA00023242"/>
    </source>
</evidence>